<evidence type="ECO:0000313" key="2">
    <source>
        <dbReference type="Proteomes" id="UP001341840"/>
    </source>
</evidence>
<comment type="caution">
    <text evidence="1">The sequence shown here is derived from an EMBL/GenBank/DDBJ whole genome shotgun (WGS) entry which is preliminary data.</text>
</comment>
<gene>
    <name evidence="1" type="ORF">PIB30_034142</name>
</gene>
<accession>A0ABU6UCK0</accession>
<reference evidence="1 2" key="1">
    <citation type="journal article" date="2023" name="Plants (Basel)">
        <title>Bridging the Gap: Combining Genomics and Transcriptomics Approaches to Understand Stylosanthes scabra, an Orphan Legume from the Brazilian Caatinga.</title>
        <authorList>
            <person name="Ferreira-Neto J.R.C."/>
            <person name="da Silva M.D."/>
            <person name="Binneck E."/>
            <person name="de Melo N.F."/>
            <person name="da Silva R.H."/>
            <person name="de Melo A.L.T.M."/>
            <person name="Pandolfi V."/>
            <person name="Bustamante F.O."/>
            <person name="Brasileiro-Vidal A.C."/>
            <person name="Benko-Iseppon A.M."/>
        </authorList>
    </citation>
    <scope>NUCLEOTIDE SEQUENCE [LARGE SCALE GENOMIC DNA]</scope>
    <source>
        <tissue evidence="1">Leaves</tissue>
    </source>
</reference>
<dbReference type="Proteomes" id="UP001341840">
    <property type="component" value="Unassembled WGS sequence"/>
</dbReference>
<organism evidence="1 2">
    <name type="scientific">Stylosanthes scabra</name>
    <dbReference type="NCBI Taxonomy" id="79078"/>
    <lineage>
        <taxon>Eukaryota</taxon>
        <taxon>Viridiplantae</taxon>
        <taxon>Streptophyta</taxon>
        <taxon>Embryophyta</taxon>
        <taxon>Tracheophyta</taxon>
        <taxon>Spermatophyta</taxon>
        <taxon>Magnoliopsida</taxon>
        <taxon>eudicotyledons</taxon>
        <taxon>Gunneridae</taxon>
        <taxon>Pentapetalae</taxon>
        <taxon>rosids</taxon>
        <taxon>fabids</taxon>
        <taxon>Fabales</taxon>
        <taxon>Fabaceae</taxon>
        <taxon>Papilionoideae</taxon>
        <taxon>50 kb inversion clade</taxon>
        <taxon>dalbergioids sensu lato</taxon>
        <taxon>Dalbergieae</taxon>
        <taxon>Pterocarpus clade</taxon>
        <taxon>Stylosanthes</taxon>
    </lineage>
</organism>
<name>A0ABU6UCK0_9FABA</name>
<evidence type="ECO:0000313" key="1">
    <source>
        <dbReference type="EMBL" id="MED6158594.1"/>
    </source>
</evidence>
<protein>
    <submittedName>
        <fullName evidence="1">Uncharacterized protein</fullName>
    </submittedName>
</protein>
<sequence length="437" mass="48875">MERHTQAQLAMSIATHAQLESMGEMGADLRSCVKIVDACLDAFVQKKAPTTEAVEENVDIPIGSTNPTKATTEPSDKILVVDLSGGPASDSTVVAPRKFPPGLISEWLDDTILMGPGVQNNDVSDPSAHPSSAEAVSIPSAVRRKLQARLGDVPGGVGSVSAPRTRVGIKGKLTEQSPEEAKRSGKMRRAGRETTVRMYGYKKIGVVFPSYIWCKFKICEKYKYCQQQAEVVAYIFADRKNQVEVLFKRDTRKLDREDLATLLPGNEPSDYIMELMAYKTSWTQRQIRQTTFWSLPVLFSDFVLDGDLSMEDLFSMFKDEWLATPNALRYDAALNHIIRVGFHEVAVLGNRRPLHKWKTEYVLGVPNMGNPTSCEFFSGCKWSITFVRALSEPQRYFLAFNELKKEVAELAREDWDPAASVTRTPSGTYFCSMYSPR</sequence>
<proteinExistence type="predicted"/>
<dbReference type="EMBL" id="JASCZI010120986">
    <property type="protein sequence ID" value="MED6158594.1"/>
    <property type="molecule type" value="Genomic_DNA"/>
</dbReference>
<keyword evidence="2" id="KW-1185">Reference proteome</keyword>